<dbReference type="EMBL" id="QJKJ01002041">
    <property type="protein sequence ID" value="RDY04646.1"/>
    <property type="molecule type" value="Genomic_DNA"/>
</dbReference>
<accession>A0A371HPB6</accession>
<comment type="caution">
    <text evidence="1">The sequence shown here is derived from an EMBL/GenBank/DDBJ whole genome shotgun (WGS) entry which is preliminary data.</text>
</comment>
<sequence>MEEINAQSNKNIKVEEDLVDWLEAEREVSTGLSKNSQGYAGRKLELPESRLEDFLGTFIEFSGEQVEIHGYIEIKTKFGMAKDAKTILVKYTVVNVGMSYNVILERLALNKLRTIVSTPHLCMKYLVDGRTGTIRVDQQIPAKAWDQRPQPLEDLKERLERHLRKRSRSN</sequence>
<feature type="non-terminal residue" evidence="1">
    <location>
        <position position="1"/>
    </location>
</feature>
<gene>
    <name evidence="1" type="ORF">CR513_11610</name>
</gene>
<evidence type="ECO:0000313" key="2">
    <source>
        <dbReference type="Proteomes" id="UP000257109"/>
    </source>
</evidence>
<evidence type="ECO:0000313" key="1">
    <source>
        <dbReference type="EMBL" id="RDY04646.1"/>
    </source>
</evidence>
<name>A0A371HPB6_MUCPR</name>
<proteinExistence type="predicted"/>
<keyword evidence="2" id="KW-1185">Reference proteome</keyword>
<reference evidence="1" key="1">
    <citation type="submission" date="2018-05" db="EMBL/GenBank/DDBJ databases">
        <title>Draft genome of Mucuna pruriens seed.</title>
        <authorList>
            <person name="Nnadi N.E."/>
            <person name="Vos R."/>
            <person name="Hasami M.H."/>
            <person name="Devisetty U.K."/>
            <person name="Aguiy J.C."/>
        </authorList>
    </citation>
    <scope>NUCLEOTIDE SEQUENCE [LARGE SCALE GENOMIC DNA]</scope>
    <source>
        <strain evidence="1">JCA_2017</strain>
    </source>
</reference>
<dbReference type="Proteomes" id="UP000257109">
    <property type="component" value="Unassembled WGS sequence"/>
</dbReference>
<protein>
    <submittedName>
        <fullName evidence="1">Uncharacterized protein</fullName>
    </submittedName>
</protein>
<organism evidence="1 2">
    <name type="scientific">Mucuna pruriens</name>
    <name type="common">Velvet bean</name>
    <name type="synonym">Dolichos pruriens</name>
    <dbReference type="NCBI Taxonomy" id="157652"/>
    <lineage>
        <taxon>Eukaryota</taxon>
        <taxon>Viridiplantae</taxon>
        <taxon>Streptophyta</taxon>
        <taxon>Embryophyta</taxon>
        <taxon>Tracheophyta</taxon>
        <taxon>Spermatophyta</taxon>
        <taxon>Magnoliopsida</taxon>
        <taxon>eudicotyledons</taxon>
        <taxon>Gunneridae</taxon>
        <taxon>Pentapetalae</taxon>
        <taxon>rosids</taxon>
        <taxon>fabids</taxon>
        <taxon>Fabales</taxon>
        <taxon>Fabaceae</taxon>
        <taxon>Papilionoideae</taxon>
        <taxon>50 kb inversion clade</taxon>
        <taxon>NPAAA clade</taxon>
        <taxon>indigoferoid/millettioid clade</taxon>
        <taxon>Phaseoleae</taxon>
        <taxon>Mucuna</taxon>
    </lineage>
</organism>
<dbReference type="AlphaFoldDB" id="A0A371HPB6"/>
<dbReference type="OrthoDB" id="1400091at2759"/>